<organism evidence="2 3">
    <name type="scientific">Heterorhabditis bacteriophora</name>
    <name type="common">Entomopathogenic nematode worm</name>
    <dbReference type="NCBI Taxonomy" id="37862"/>
    <lineage>
        <taxon>Eukaryota</taxon>
        <taxon>Metazoa</taxon>
        <taxon>Ecdysozoa</taxon>
        <taxon>Nematoda</taxon>
        <taxon>Chromadorea</taxon>
        <taxon>Rhabditida</taxon>
        <taxon>Rhabditina</taxon>
        <taxon>Rhabditomorpha</taxon>
        <taxon>Strongyloidea</taxon>
        <taxon>Heterorhabditidae</taxon>
        <taxon>Heterorhabditis</taxon>
    </lineage>
</organism>
<dbReference type="Proteomes" id="UP000095283">
    <property type="component" value="Unplaced"/>
</dbReference>
<name>A0A1I7WEG8_HETBA</name>
<protein>
    <submittedName>
        <fullName evidence="3">3-keto-5-aminohexanoate cleavage protein</fullName>
    </submittedName>
</protein>
<feature type="compositionally biased region" description="Polar residues" evidence="1">
    <location>
        <begin position="7"/>
        <end position="18"/>
    </location>
</feature>
<keyword evidence="2" id="KW-1185">Reference proteome</keyword>
<feature type="region of interest" description="Disordered" evidence="1">
    <location>
        <begin position="7"/>
        <end position="32"/>
    </location>
</feature>
<evidence type="ECO:0000313" key="3">
    <source>
        <dbReference type="WBParaSite" id="Hba_03343"/>
    </source>
</evidence>
<accession>A0A1I7WEG8</accession>
<reference evidence="3" key="1">
    <citation type="submission" date="2016-11" db="UniProtKB">
        <authorList>
            <consortium name="WormBaseParasite"/>
        </authorList>
    </citation>
    <scope>IDENTIFICATION</scope>
</reference>
<dbReference type="AlphaFoldDB" id="A0A1I7WEG8"/>
<evidence type="ECO:0000256" key="1">
    <source>
        <dbReference type="SAM" id="MobiDB-lite"/>
    </source>
</evidence>
<evidence type="ECO:0000313" key="2">
    <source>
        <dbReference type="Proteomes" id="UP000095283"/>
    </source>
</evidence>
<proteinExistence type="predicted"/>
<sequence length="66" mass="7098">MPVLIRTATTHGSATVGQLDSPRDSYDIQSHQAGVTTPEEVRFVLASNISCVLPLNLFIPNPHGVQ</sequence>
<dbReference type="WBParaSite" id="Hba_03343">
    <property type="protein sequence ID" value="Hba_03343"/>
    <property type="gene ID" value="Hba_03343"/>
</dbReference>